<evidence type="ECO:0000256" key="3">
    <source>
        <dbReference type="ARBA" id="ARBA00022801"/>
    </source>
</evidence>
<dbReference type="EMBL" id="NCSJ02000036">
    <property type="protein sequence ID" value="RFU33414.1"/>
    <property type="molecule type" value="Genomic_DNA"/>
</dbReference>
<dbReference type="InterPro" id="IPR036389">
    <property type="entry name" value="RNase_III_sf"/>
</dbReference>
<sequence>MGKRLSSDTQDRHESQKKRHKSKNEENSVLNETNSSINREIRRDGTSTSKSRLPASEKLTNLLKALDDALEEEDVQEVFSSDAKDICLKAVELQTHVKIRLNNFGERTETVHDLSKTSPGTLTPWTLASVPSTFPPLPQILDPTLEAAAFTHHGCGGGRVTDLSYERLEWIGDAYLYLTSTLLISKTFPALLPGRASQVRERLVKNITLSGYAKHYGFESRAKLPAEFSGKTKHGPKPPELIKVMGDIFEAYVGAIILSDPVDGVARASTWLKDLWAMTIAEDIQENEISGIKFDSPLWRLRGAKINLQEFTKSGPVNDKERLLNAIGAKGIKITYKDIGKERRDPKTNLTMFTVGVYLDGWGEKDKLLGVGTGKGKKDAGNIAAKNALQKTGQMAVYMEKKRVYDEKFTAEVPGKAEVLIA</sequence>
<feature type="non-terminal residue" evidence="9">
    <location>
        <position position="422"/>
    </location>
</feature>
<dbReference type="AlphaFoldDB" id="A0A3E2HJ10"/>
<dbReference type="CDD" id="cd00593">
    <property type="entry name" value="RIBOc"/>
    <property type="match status" value="1"/>
</dbReference>
<evidence type="ECO:0000256" key="4">
    <source>
        <dbReference type="ARBA" id="ARBA00022884"/>
    </source>
</evidence>
<dbReference type="PROSITE" id="PS50142">
    <property type="entry name" value="RNASE_3_2"/>
    <property type="match status" value="1"/>
</dbReference>
<dbReference type="GO" id="GO:0034475">
    <property type="term" value="P:U4 snRNA 3'-end processing"/>
    <property type="evidence" value="ECO:0007669"/>
    <property type="project" value="TreeGrafter"/>
</dbReference>
<feature type="non-terminal residue" evidence="9">
    <location>
        <position position="1"/>
    </location>
</feature>
<dbReference type="InterPro" id="IPR000999">
    <property type="entry name" value="RNase_III_dom"/>
</dbReference>
<dbReference type="PANTHER" id="PTHR11207:SF0">
    <property type="entry name" value="RIBONUCLEASE 3"/>
    <property type="match status" value="1"/>
</dbReference>
<dbReference type="Gene3D" id="3.30.160.20">
    <property type="match status" value="1"/>
</dbReference>
<protein>
    <recommendedName>
        <fullName evidence="11">RNase III domain-containing protein</fullName>
    </recommendedName>
</protein>
<keyword evidence="10" id="KW-1185">Reference proteome</keyword>
<dbReference type="SMART" id="SM00358">
    <property type="entry name" value="DSRM"/>
    <property type="match status" value="1"/>
</dbReference>
<dbReference type="SUPFAM" id="SSF69065">
    <property type="entry name" value="RNase III domain-like"/>
    <property type="match status" value="1"/>
</dbReference>
<evidence type="ECO:0000256" key="2">
    <source>
        <dbReference type="ARBA" id="ARBA00022759"/>
    </source>
</evidence>
<dbReference type="OMA" id="QADMFEA"/>
<dbReference type="GO" id="GO:0005654">
    <property type="term" value="C:nucleoplasm"/>
    <property type="evidence" value="ECO:0007669"/>
    <property type="project" value="TreeGrafter"/>
</dbReference>
<dbReference type="GO" id="GO:0004525">
    <property type="term" value="F:ribonuclease III activity"/>
    <property type="evidence" value="ECO:0007669"/>
    <property type="project" value="InterPro"/>
</dbReference>
<keyword evidence="1" id="KW-0540">Nuclease</keyword>
<evidence type="ECO:0000259" key="7">
    <source>
        <dbReference type="PROSITE" id="PS50137"/>
    </source>
</evidence>
<dbReference type="PANTHER" id="PTHR11207">
    <property type="entry name" value="RIBONUCLEASE III"/>
    <property type="match status" value="1"/>
</dbReference>
<dbReference type="PROSITE" id="PS50137">
    <property type="entry name" value="DS_RBD"/>
    <property type="match status" value="1"/>
</dbReference>
<dbReference type="InterPro" id="IPR014720">
    <property type="entry name" value="dsRBD_dom"/>
</dbReference>
<keyword evidence="2" id="KW-0255">Endonuclease</keyword>
<dbReference type="Gene3D" id="1.10.1520.10">
    <property type="entry name" value="Ribonuclease III domain"/>
    <property type="match status" value="1"/>
</dbReference>
<evidence type="ECO:0000256" key="5">
    <source>
        <dbReference type="PROSITE-ProRule" id="PRU00266"/>
    </source>
</evidence>
<gene>
    <name evidence="9" type="ORF">B7463_g2939</name>
</gene>
<organism evidence="9 10">
    <name type="scientific">Scytalidium lignicola</name>
    <name type="common">Hyphomycete</name>
    <dbReference type="NCBI Taxonomy" id="5539"/>
    <lineage>
        <taxon>Eukaryota</taxon>
        <taxon>Fungi</taxon>
        <taxon>Dikarya</taxon>
        <taxon>Ascomycota</taxon>
        <taxon>Pezizomycotina</taxon>
        <taxon>Leotiomycetes</taxon>
        <taxon>Leotiomycetes incertae sedis</taxon>
        <taxon>Scytalidium</taxon>
    </lineage>
</organism>
<keyword evidence="3" id="KW-0378">Hydrolase</keyword>
<dbReference type="Pfam" id="PF00035">
    <property type="entry name" value="dsrm"/>
    <property type="match status" value="1"/>
</dbReference>
<dbReference type="SUPFAM" id="SSF54768">
    <property type="entry name" value="dsRNA-binding domain-like"/>
    <property type="match status" value="1"/>
</dbReference>
<dbReference type="GO" id="GO:0003723">
    <property type="term" value="F:RNA binding"/>
    <property type="evidence" value="ECO:0007669"/>
    <property type="project" value="UniProtKB-UniRule"/>
</dbReference>
<evidence type="ECO:0000259" key="8">
    <source>
        <dbReference type="PROSITE" id="PS50142"/>
    </source>
</evidence>
<dbReference type="STRING" id="5539.A0A3E2HJ10"/>
<dbReference type="GO" id="GO:0006364">
    <property type="term" value="P:rRNA processing"/>
    <property type="evidence" value="ECO:0007669"/>
    <property type="project" value="TreeGrafter"/>
</dbReference>
<feature type="region of interest" description="Disordered" evidence="6">
    <location>
        <begin position="1"/>
        <end position="53"/>
    </location>
</feature>
<feature type="compositionally biased region" description="Polar residues" evidence="6">
    <location>
        <begin position="27"/>
        <end position="38"/>
    </location>
</feature>
<feature type="compositionally biased region" description="Basic and acidic residues" evidence="6">
    <location>
        <begin position="1"/>
        <end position="14"/>
    </location>
</feature>
<feature type="domain" description="DRBM" evidence="7">
    <location>
        <begin position="318"/>
        <end position="394"/>
    </location>
</feature>
<dbReference type="GO" id="GO:0006369">
    <property type="term" value="P:termination of RNA polymerase II transcription"/>
    <property type="evidence" value="ECO:0007669"/>
    <property type="project" value="TreeGrafter"/>
</dbReference>
<dbReference type="OrthoDB" id="2392202at2759"/>
<evidence type="ECO:0000313" key="9">
    <source>
        <dbReference type="EMBL" id="RFU33414.1"/>
    </source>
</evidence>
<evidence type="ECO:0000313" key="10">
    <source>
        <dbReference type="Proteomes" id="UP000258309"/>
    </source>
</evidence>
<dbReference type="Proteomes" id="UP000258309">
    <property type="component" value="Unassembled WGS sequence"/>
</dbReference>
<reference evidence="9 10" key="1">
    <citation type="submission" date="2018-05" db="EMBL/GenBank/DDBJ databases">
        <title>Draft genome sequence of Scytalidium lignicola DSM 105466, a ubiquitous saprotrophic fungus.</title>
        <authorList>
            <person name="Buettner E."/>
            <person name="Gebauer A.M."/>
            <person name="Hofrichter M."/>
            <person name="Liers C."/>
            <person name="Kellner H."/>
        </authorList>
    </citation>
    <scope>NUCLEOTIDE SEQUENCE [LARGE SCALE GENOMIC DNA]</scope>
    <source>
        <strain evidence="9 10">DSM 105466</strain>
    </source>
</reference>
<dbReference type="SMART" id="SM00535">
    <property type="entry name" value="RIBOc"/>
    <property type="match status" value="1"/>
</dbReference>
<evidence type="ECO:0000256" key="6">
    <source>
        <dbReference type="SAM" id="MobiDB-lite"/>
    </source>
</evidence>
<proteinExistence type="predicted"/>
<comment type="caution">
    <text evidence="9">The sequence shown here is derived from an EMBL/GenBank/DDBJ whole genome shotgun (WGS) entry which is preliminary data.</text>
</comment>
<accession>A0A3E2HJ10</accession>
<evidence type="ECO:0000256" key="1">
    <source>
        <dbReference type="ARBA" id="ARBA00022722"/>
    </source>
</evidence>
<keyword evidence="4 5" id="KW-0694">RNA-binding</keyword>
<feature type="domain" description="RNase III" evidence="8">
    <location>
        <begin position="149"/>
        <end position="261"/>
    </location>
</feature>
<evidence type="ECO:0008006" key="11">
    <source>
        <dbReference type="Google" id="ProtNLM"/>
    </source>
</evidence>
<dbReference type="Pfam" id="PF00636">
    <property type="entry name" value="Ribonuclease_3"/>
    <property type="match status" value="1"/>
</dbReference>
<name>A0A3E2HJ10_SCYLI</name>